<proteinExistence type="inferred from homology"/>
<sequence length="278" mass="30843">MTGSPAATEPTTAPPVVAFKKRGARRPKENLRKREKPDSSDSDSDDEVLPGRKAKRRQGLGAEAQKDTPAEAFQTIHKADRTVDLSASNDATRERARIGPAKTSTNVRSTTVTDYAPDVCKDYKQTGFCGFGDNCKFLHDRSDYKQGWQLDKEWESVTKGKTVAGTVVASADRENGVKDDDDDEDAGLEDIPFACFICKGDYKSPIVTRCSHYFCESCALKRYRENPRCAACNAGTNGVFNTARDLNAKLKKKKEREARIRQERIEAGEEVSSEEEDD</sequence>
<organism evidence="12 13">
    <name type="scientific">Cephalotrichum gorgonifer</name>
    <dbReference type="NCBI Taxonomy" id="2041049"/>
    <lineage>
        <taxon>Eukaryota</taxon>
        <taxon>Fungi</taxon>
        <taxon>Dikarya</taxon>
        <taxon>Ascomycota</taxon>
        <taxon>Pezizomycotina</taxon>
        <taxon>Sordariomycetes</taxon>
        <taxon>Hypocreomycetidae</taxon>
        <taxon>Microascales</taxon>
        <taxon>Microascaceae</taxon>
        <taxon>Cephalotrichum</taxon>
    </lineage>
</organism>
<dbReference type="SUPFAM" id="SSF57850">
    <property type="entry name" value="RING/U-box"/>
    <property type="match status" value="1"/>
</dbReference>
<evidence type="ECO:0000256" key="7">
    <source>
        <dbReference type="PROSITE-ProRule" id="PRU00723"/>
    </source>
</evidence>
<dbReference type="PROSITE" id="PS50103">
    <property type="entry name" value="ZF_C3H1"/>
    <property type="match status" value="1"/>
</dbReference>
<evidence type="ECO:0000256" key="1">
    <source>
        <dbReference type="ARBA" id="ARBA00003777"/>
    </source>
</evidence>
<dbReference type="Proteomes" id="UP001187682">
    <property type="component" value="Unassembled WGS sequence"/>
</dbReference>
<dbReference type="GO" id="GO:0003677">
    <property type="term" value="F:DNA binding"/>
    <property type="evidence" value="ECO:0007669"/>
    <property type="project" value="UniProtKB-UniRule"/>
</dbReference>
<evidence type="ECO:0000256" key="8">
    <source>
        <dbReference type="RuleBase" id="RU367110"/>
    </source>
</evidence>
<gene>
    <name evidence="12" type="ORF">DNG_10428</name>
</gene>
<feature type="region of interest" description="Disordered" evidence="9">
    <location>
        <begin position="1"/>
        <end position="105"/>
    </location>
</feature>
<reference evidence="12" key="1">
    <citation type="submission" date="2018-03" db="EMBL/GenBank/DDBJ databases">
        <authorList>
            <person name="Guldener U."/>
        </authorList>
    </citation>
    <scope>NUCLEOTIDE SEQUENCE</scope>
</reference>
<dbReference type="InterPro" id="IPR000571">
    <property type="entry name" value="Znf_CCCH"/>
</dbReference>
<accession>A0AAE8N904</accession>
<dbReference type="Pfam" id="PF00642">
    <property type="entry name" value="zf-CCCH"/>
    <property type="match status" value="1"/>
</dbReference>
<dbReference type="GO" id="GO:0034247">
    <property type="term" value="P:snoRNA splicing"/>
    <property type="evidence" value="ECO:0007669"/>
    <property type="project" value="TreeGrafter"/>
</dbReference>
<dbReference type="SUPFAM" id="SSF90229">
    <property type="entry name" value="CCCH zinc finger"/>
    <property type="match status" value="1"/>
</dbReference>
<keyword evidence="8" id="KW-0747">Spliceosome</keyword>
<feature type="compositionally biased region" description="Low complexity" evidence="9">
    <location>
        <begin position="1"/>
        <end position="18"/>
    </location>
</feature>
<keyword evidence="8" id="KW-0507">mRNA processing</keyword>
<dbReference type="Gene3D" id="3.30.40.10">
    <property type="entry name" value="Zinc/RING finger domain, C3HC4 (zinc finger)"/>
    <property type="match status" value="1"/>
</dbReference>
<dbReference type="AlphaFoldDB" id="A0AAE8N904"/>
<comment type="subcellular location">
    <subcellularLocation>
        <location evidence="8">Nucleus</location>
    </subcellularLocation>
</comment>
<dbReference type="SMART" id="SM00356">
    <property type="entry name" value="ZnF_C3H1"/>
    <property type="match status" value="1"/>
</dbReference>
<evidence type="ECO:0000256" key="5">
    <source>
        <dbReference type="ARBA" id="ARBA00022771"/>
    </source>
</evidence>
<evidence type="ECO:0000256" key="9">
    <source>
        <dbReference type="SAM" id="MobiDB-lite"/>
    </source>
</evidence>
<dbReference type="InterPro" id="IPR039971">
    <property type="entry name" value="CWC24-like"/>
</dbReference>
<evidence type="ECO:0000313" key="13">
    <source>
        <dbReference type="Proteomes" id="UP001187682"/>
    </source>
</evidence>
<keyword evidence="5 7" id="KW-0863">Zinc-finger</keyword>
<protein>
    <recommendedName>
        <fullName evidence="8">Pre-mRNA-splicing factor CWC24</fullName>
    </recommendedName>
</protein>
<evidence type="ECO:0000259" key="11">
    <source>
        <dbReference type="PROSITE" id="PS50103"/>
    </source>
</evidence>
<evidence type="ECO:0000259" key="10">
    <source>
        <dbReference type="PROSITE" id="PS50089"/>
    </source>
</evidence>
<dbReference type="SMART" id="SM00184">
    <property type="entry name" value="RING"/>
    <property type="match status" value="1"/>
</dbReference>
<dbReference type="Pfam" id="PF13923">
    <property type="entry name" value="zf-C3HC4_2"/>
    <property type="match status" value="1"/>
</dbReference>
<evidence type="ECO:0000256" key="4">
    <source>
        <dbReference type="ARBA" id="ARBA00022723"/>
    </source>
</evidence>
<comment type="similarity">
    <text evidence="2 8">Belongs to the CWC24 family.</text>
</comment>
<evidence type="ECO:0000313" key="12">
    <source>
        <dbReference type="EMBL" id="SPO07733.1"/>
    </source>
</evidence>
<feature type="compositionally biased region" description="Basic and acidic residues" evidence="9">
    <location>
        <begin position="26"/>
        <end position="39"/>
    </location>
</feature>
<dbReference type="PANTHER" id="PTHR12930">
    <property type="entry name" value="ZINC FINGER PROTEIN 183"/>
    <property type="match status" value="1"/>
</dbReference>
<keyword evidence="13" id="KW-1185">Reference proteome</keyword>
<dbReference type="InterPro" id="IPR013083">
    <property type="entry name" value="Znf_RING/FYVE/PHD"/>
</dbReference>
<feature type="domain" description="RING-type" evidence="10">
    <location>
        <begin position="195"/>
        <end position="233"/>
    </location>
</feature>
<evidence type="ECO:0000256" key="2">
    <source>
        <dbReference type="ARBA" id="ARBA00009161"/>
    </source>
</evidence>
<comment type="function">
    <text evidence="1 8">Involved in pre-mRNA splicing.</text>
</comment>
<dbReference type="GO" id="GO:0005684">
    <property type="term" value="C:U2-type spliceosomal complex"/>
    <property type="evidence" value="ECO:0007669"/>
    <property type="project" value="TreeGrafter"/>
</dbReference>
<dbReference type="FunFam" id="3.30.40.10:FF:000045">
    <property type="entry name" value="RING finger protein 113A"/>
    <property type="match status" value="1"/>
</dbReference>
<comment type="subunit">
    <text evidence="3 8">Associated with the spliceosome.</text>
</comment>
<keyword evidence="6 7" id="KW-0862">Zinc</keyword>
<dbReference type="GO" id="GO:0008270">
    <property type="term" value="F:zinc ion binding"/>
    <property type="evidence" value="ECO:0007669"/>
    <property type="project" value="UniProtKB-KW"/>
</dbReference>
<keyword evidence="8" id="KW-0508">mRNA splicing</keyword>
<feature type="domain" description="C3H1-type" evidence="11">
    <location>
        <begin position="114"/>
        <end position="142"/>
    </location>
</feature>
<dbReference type="InterPro" id="IPR017907">
    <property type="entry name" value="Znf_RING_CS"/>
</dbReference>
<comment type="caution">
    <text evidence="12">The sequence shown here is derived from an EMBL/GenBank/DDBJ whole genome shotgun (WGS) entry which is preliminary data.</text>
</comment>
<evidence type="ECO:0000256" key="3">
    <source>
        <dbReference type="ARBA" id="ARBA00011524"/>
    </source>
</evidence>
<keyword evidence="4 7" id="KW-0479">Metal-binding</keyword>
<feature type="zinc finger region" description="C3H1-type" evidence="7">
    <location>
        <begin position="114"/>
        <end position="142"/>
    </location>
</feature>
<evidence type="ECO:0000256" key="6">
    <source>
        <dbReference type="ARBA" id="ARBA00022833"/>
    </source>
</evidence>
<dbReference type="Gene3D" id="4.10.1000.10">
    <property type="entry name" value="Zinc finger, CCCH-type"/>
    <property type="match status" value="1"/>
</dbReference>
<dbReference type="InterPro" id="IPR001841">
    <property type="entry name" value="Znf_RING"/>
</dbReference>
<dbReference type="CDD" id="cd16539">
    <property type="entry name" value="RING-HC_RNF113A_B"/>
    <property type="match status" value="1"/>
</dbReference>
<dbReference type="PANTHER" id="PTHR12930:SF0">
    <property type="entry name" value="RING FINGER PROTEIN 113B"/>
    <property type="match status" value="1"/>
</dbReference>
<name>A0AAE8N904_9PEZI</name>
<dbReference type="GO" id="GO:0006397">
    <property type="term" value="P:mRNA processing"/>
    <property type="evidence" value="ECO:0007669"/>
    <property type="project" value="UniProtKB-KW"/>
</dbReference>
<dbReference type="PROSITE" id="PS00518">
    <property type="entry name" value="ZF_RING_1"/>
    <property type="match status" value="1"/>
</dbReference>
<dbReference type="InterPro" id="IPR036855">
    <property type="entry name" value="Znf_CCCH_sf"/>
</dbReference>
<keyword evidence="8" id="KW-0539">Nucleus</keyword>
<keyword evidence="8" id="KW-0238">DNA-binding</keyword>
<dbReference type="PROSITE" id="PS50089">
    <property type="entry name" value="ZF_RING_2"/>
    <property type="match status" value="1"/>
</dbReference>
<dbReference type="EMBL" id="ONZQ02000024">
    <property type="protein sequence ID" value="SPO07733.1"/>
    <property type="molecule type" value="Genomic_DNA"/>
</dbReference>